<dbReference type="OrthoDB" id="9931991at2"/>
<reference evidence="3 4" key="1">
    <citation type="journal article" date="2016" name="Int. J. Syst. Evol. Microbiol.">
        <title>Pyruvatibacter mobilis gen. nov., sp. nov., a marine bacterium from the culture broth of Picochlorum sp. 122.</title>
        <authorList>
            <person name="Wang G."/>
            <person name="Tang M."/>
            <person name="Wu H."/>
            <person name="Dai S."/>
            <person name="Li T."/>
            <person name="Chen C."/>
            <person name="He H."/>
            <person name="Fan J."/>
            <person name="Xiang W."/>
            <person name="Li X."/>
        </authorList>
    </citation>
    <scope>NUCLEOTIDE SEQUENCE [LARGE SCALE GENOMIC DNA]</scope>
    <source>
        <strain evidence="3 4">GYP-11</strain>
    </source>
</reference>
<gene>
    <name evidence="3" type="ORF">GTQ45_06380</name>
</gene>
<protein>
    <recommendedName>
        <fullName evidence="2">Phasin domain-containing protein</fullName>
    </recommendedName>
</protein>
<sequence>MAAAKKTTTKKTTTRRRPSAKKAAPKSPIRTAAHTVIDTVEANVVDGFKAVRATVDAKDLQAALDIQRKYAETALKRTRQGAEKVSGIASKAVKEASEPLVKRVQDVRTRVETNVNEALGRAA</sequence>
<proteinExistence type="predicted"/>
<dbReference type="GeneID" id="300655180"/>
<evidence type="ECO:0000256" key="1">
    <source>
        <dbReference type="SAM" id="MobiDB-lite"/>
    </source>
</evidence>
<evidence type="ECO:0000313" key="3">
    <source>
        <dbReference type="EMBL" id="NBG95355.1"/>
    </source>
</evidence>
<dbReference type="Proteomes" id="UP000470384">
    <property type="component" value="Unassembled WGS sequence"/>
</dbReference>
<dbReference type="EMBL" id="WXYQ01000005">
    <property type="protein sequence ID" value="NBG95355.1"/>
    <property type="molecule type" value="Genomic_DNA"/>
</dbReference>
<dbReference type="Pfam" id="PF09361">
    <property type="entry name" value="Phasin_2"/>
    <property type="match status" value="1"/>
</dbReference>
<name>A0A845Q9P4_9HYPH</name>
<keyword evidence="4" id="KW-1185">Reference proteome</keyword>
<accession>A0A845Q9P4</accession>
<feature type="domain" description="Phasin" evidence="2">
    <location>
        <begin position="32"/>
        <end position="103"/>
    </location>
</feature>
<feature type="region of interest" description="Disordered" evidence="1">
    <location>
        <begin position="1"/>
        <end position="30"/>
    </location>
</feature>
<feature type="compositionally biased region" description="Basic residues" evidence="1">
    <location>
        <begin position="7"/>
        <end position="24"/>
    </location>
</feature>
<evidence type="ECO:0000259" key="2">
    <source>
        <dbReference type="Pfam" id="PF09361"/>
    </source>
</evidence>
<dbReference type="AlphaFoldDB" id="A0A845Q9P4"/>
<dbReference type="RefSeq" id="WP_027840464.1">
    <property type="nucleotide sequence ID" value="NZ_BMHN01000001.1"/>
</dbReference>
<organism evidence="3 4">
    <name type="scientific">Pyruvatibacter mobilis</name>
    <dbReference type="NCBI Taxonomy" id="1712261"/>
    <lineage>
        <taxon>Bacteria</taxon>
        <taxon>Pseudomonadati</taxon>
        <taxon>Pseudomonadota</taxon>
        <taxon>Alphaproteobacteria</taxon>
        <taxon>Hyphomicrobiales</taxon>
        <taxon>Parvibaculaceae</taxon>
        <taxon>Pyruvatibacter</taxon>
    </lineage>
</organism>
<evidence type="ECO:0000313" key="4">
    <source>
        <dbReference type="Proteomes" id="UP000470384"/>
    </source>
</evidence>
<dbReference type="InterPro" id="IPR018968">
    <property type="entry name" value="Phasin"/>
</dbReference>
<comment type="caution">
    <text evidence="3">The sequence shown here is derived from an EMBL/GenBank/DDBJ whole genome shotgun (WGS) entry which is preliminary data.</text>
</comment>